<reference evidence="1" key="1">
    <citation type="submission" date="2016-08" db="EMBL/GenBank/DDBJ databases">
        <authorList>
            <person name="Seilhamer J.J."/>
        </authorList>
    </citation>
    <scope>NUCLEOTIDE SEQUENCE</scope>
    <source>
        <strain evidence="1">86</strain>
    </source>
</reference>
<name>A0A212LLR2_9HYPH</name>
<accession>A0A212LLR2</accession>
<protein>
    <submittedName>
        <fullName evidence="1">Uncharacterized protein</fullName>
    </submittedName>
</protein>
<dbReference type="AlphaFoldDB" id="A0A212LLR2"/>
<organism evidence="1">
    <name type="scientific">uncultured Pleomorphomonas sp</name>
    <dbReference type="NCBI Taxonomy" id="442121"/>
    <lineage>
        <taxon>Bacteria</taxon>
        <taxon>Pseudomonadati</taxon>
        <taxon>Pseudomonadota</taxon>
        <taxon>Alphaproteobacteria</taxon>
        <taxon>Hyphomicrobiales</taxon>
        <taxon>Pleomorphomonadaceae</taxon>
        <taxon>Pleomorphomonas</taxon>
        <taxon>environmental samples</taxon>
    </lineage>
</organism>
<gene>
    <name evidence="1" type="ORF">KL86PLE_70182</name>
</gene>
<proteinExistence type="predicted"/>
<dbReference type="EMBL" id="FMJD01000011">
    <property type="protein sequence ID" value="SCM78462.1"/>
    <property type="molecule type" value="Genomic_DNA"/>
</dbReference>
<evidence type="ECO:0000313" key="1">
    <source>
        <dbReference type="EMBL" id="SCM78462.1"/>
    </source>
</evidence>
<sequence length="121" mass="13104">MAVEVDGGARNGAAEEGRGTEIGALRVLPADDRRPDRAVVDDVGNAGDGIADGRRAVDLLEVGRLDHRDRRGRFLEAATDLLAGDDNRFDLDGIDRLLRHVLRNGDRRGCGYNADYANASY</sequence>